<sequence>MPTYSSISLEQLLTLPAAQTAVITANNRLSVFIKTVLLSHLKSQNKTISLPAISPYKAWLAQLADTLVFHHADMPIVLNETAQRWYWQKAILKEKAGEEVLNPSAAAASLSQAHRLQTEWQIDVHDDEINPEYEAFAAWRLLYQQEIVPLAAWDTPRLAKEMLDAINNRQLRVPNHVVLLGFYSLSAYQRSLLDGLVAQGTQVYTLTLHREVANSVQVFQAKDNQQELLAALHWAKQSIQDYPKHKLALVIPSLQEDAAYLRRVLNKTFAGTALDKRWHMAVGRPLVEWGLVRSVMAWFSLLADFQKGKVVLAKIGEALLNAEFAFDTYHADQLAVLDSDLREEDSIALSRTQFVERLKRIQPDLAQVFDDKCMAWHQTYRCADWAQVYRDTLSAFGFPGVMSLSSVNYQLCRAFEQAIKNFALLDEMLPALNASEALQLFQQQLMQTSFQAQRTKDVVLDIVGLYETEGGQWDSVWVLGLTDKVLPQMPNPNPYLPVRSQRRCGVMHATPESEMQWANQLFNAILHSAQRVILSWPHQVGDEVLRHSSLLKPYLSQVQLLAEVERGVEESLALEVIRDTKGLPKQGQVKGGYGTLERQSKNPLWAYATLRLNLKQLPAYPDTELNSFLVGNLLHLVMERCYANATYADLHDKAWVETRLSEALAYAEEKVLSVVSSKVLKELCLQRAKEIALEFIAYDRDKRLPFEVAEVERSYDFSSHGLDFRFKVDRVDRIDQDGLAHYMFIDYKTGSLSRENEYKDRWFIRERLLDLQLPLYASVLKRAPVNQVAGIAFANLSRKTQGYVGIWQMATTADYKEDKLLSESEWLSINQTWQQKLEGLFQEIAEGEASNRALSHKDLTYCEVTPFLRLHAVEEEEND</sequence>
<dbReference type="RefSeq" id="WP_171680551.1">
    <property type="nucleotide sequence ID" value="NZ_JABGBN010000004.1"/>
</dbReference>
<dbReference type="InterPro" id="IPR038726">
    <property type="entry name" value="PDDEXK_AddAB-type"/>
</dbReference>
<name>A0A849P7V3_9BURK</name>
<dbReference type="Proteomes" id="UP000537862">
    <property type="component" value="Unassembled WGS sequence"/>
</dbReference>
<proteinExistence type="predicted"/>
<dbReference type="SUPFAM" id="SSF52980">
    <property type="entry name" value="Restriction endonuclease-like"/>
    <property type="match status" value="1"/>
</dbReference>
<dbReference type="InterPro" id="IPR011335">
    <property type="entry name" value="Restrct_endonuc-II-like"/>
</dbReference>
<dbReference type="AlphaFoldDB" id="A0A849P7V3"/>
<evidence type="ECO:0000313" key="3">
    <source>
        <dbReference type="Proteomes" id="UP000537862"/>
    </source>
</evidence>
<accession>A0A849P7V3</accession>
<organism evidence="2 3">
    <name type="scientific">Pelistega suis</name>
    <dbReference type="NCBI Taxonomy" id="1631957"/>
    <lineage>
        <taxon>Bacteria</taxon>
        <taxon>Pseudomonadati</taxon>
        <taxon>Pseudomonadota</taxon>
        <taxon>Betaproteobacteria</taxon>
        <taxon>Burkholderiales</taxon>
        <taxon>Alcaligenaceae</taxon>
        <taxon>Pelistega</taxon>
    </lineage>
</organism>
<evidence type="ECO:0000259" key="1">
    <source>
        <dbReference type="Pfam" id="PF12705"/>
    </source>
</evidence>
<dbReference type="EMBL" id="JABGBN010000004">
    <property type="protein sequence ID" value="NOL51855.1"/>
    <property type="molecule type" value="Genomic_DNA"/>
</dbReference>
<protein>
    <recommendedName>
        <fullName evidence="1">PD-(D/E)XK endonuclease-like domain-containing protein</fullName>
    </recommendedName>
</protein>
<dbReference type="Pfam" id="PF12705">
    <property type="entry name" value="PDDEXK_1"/>
    <property type="match status" value="1"/>
</dbReference>
<dbReference type="InterPro" id="IPR011604">
    <property type="entry name" value="PDDEXK-like_dom_sf"/>
</dbReference>
<dbReference type="Gene3D" id="3.90.320.10">
    <property type="match status" value="1"/>
</dbReference>
<dbReference type="NCBIfam" id="TIGR03623">
    <property type="entry name" value="probable DNA repair protein"/>
    <property type="match status" value="1"/>
</dbReference>
<comment type="caution">
    <text evidence="2">The sequence shown here is derived from an EMBL/GenBank/DDBJ whole genome shotgun (WGS) entry which is preliminary data.</text>
</comment>
<feature type="domain" description="PD-(D/E)XK endonuclease-like" evidence="1">
    <location>
        <begin position="601"/>
        <end position="864"/>
    </location>
</feature>
<gene>
    <name evidence="2" type="ORF">HKX39_06695</name>
</gene>
<evidence type="ECO:0000313" key="2">
    <source>
        <dbReference type="EMBL" id="NOL51855.1"/>
    </source>
</evidence>
<keyword evidence="3" id="KW-1185">Reference proteome</keyword>
<reference evidence="2 3" key="1">
    <citation type="submission" date="2020-05" db="EMBL/GenBank/DDBJ databases">
        <authorList>
            <person name="Niu N."/>
        </authorList>
    </citation>
    <scope>NUCLEOTIDE SEQUENCE [LARGE SCALE GENOMIC DNA]</scope>
    <source>
        <strain evidence="2 3">3340-03</strain>
    </source>
</reference>
<dbReference type="InterPro" id="IPR027417">
    <property type="entry name" value="P-loop_NTPase"/>
</dbReference>
<dbReference type="SUPFAM" id="SSF52540">
    <property type="entry name" value="P-loop containing nucleoside triphosphate hydrolases"/>
    <property type="match status" value="1"/>
</dbReference>
<dbReference type="InterPro" id="IPR019925">
    <property type="entry name" value="DNA_repair_protein_predicted"/>
</dbReference>